<evidence type="ECO:0000256" key="4">
    <source>
        <dbReference type="ARBA" id="ARBA00022540"/>
    </source>
</evidence>
<accession>A0ABM1BSN6</accession>
<dbReference type="InterPro" id="IPR015943">
    <property type="entry name" value="WD40/YVTN_repeat-like_dom_sf"/>
</dbReference>
<dbReference type="SUPFAM" id="SSF82171">
    <property type="entry name" value="DPP6 N-terminal domain-like"/>
    <property type="match status" value="1"/>
</dbReference>
<organism evidence="12 13">
    <name type="scientific">Limulus polyphemus</name>
    <name type="common">Atlantic horseshoe crab</name>
    <dbReference type="NCBI Taxonomy" id="6850"/>
    <lineage>
        <taxon>Eukaryota</taxon>
        <taxon>Metazoa</taxon>
        <taxon>Ecdysozoa</taxon>
        <taxon>Arthropoda</taxon>
        <taxon>Chelicerata</taxon>
        <taxon>Merostomata</taxon>
        <taxon>Xiphosura</taxon>
        <taxon>Limulidae</taxon>
        <taxon>Limulus</taxon>
    </lineage>
</organism>
<evidence type="ECO:0000313" key="13">
    <source>
        <dbReference type="RefSeq" id="XP_013787900.1"/>
    </source>
</evidence>
<comment type="function">
    <text evidence="1 9">Functions in the early steps of protein synthesis of a small number of specific mRNAs. Acts by directing the binding of methionyl-tRNAi to 40S ribosomal subunits. In contrast to the eIF-2 complex, it binds methionyl-tRNAi to 40S subunits in a codon-dependent manner, whereas the eIF-2 complex binds methionyl-tRNAi to 40S subunits in a GTP-dependent manner.</text>
</comment>
<keyword evidence="7 9" id="KW-0810">Translation regulation</keyword>
<dbReference type="GeneID" id="106471826"/>
<evidence type="ECO:0000256" key="1">
    <source>
        <dbReference type="ARBA" id="ARBA00003993"/>
    </source>
</evidence>
<keyword evidence="8 9" id="KW-0648">Protein biosynthesis</keyword>
<evidence type="ECO:0000256" key="10">
    <source>
        <dbReference type="SAM" id="MobiDB-lite"/>
    </source>
</evidence>
<dbReference type="Gene3D" id="2.130.10.10">
    <property type="entry name" value="YVTN repeat-like/Quinoprotein amine dehydrogenase"/>
    <property type="match status" value="2"/>
</dbReference>
<gene>
    <name evidence="13" type="primary">LOC106471826</name>
</gene>
<evidence type="ECO:0000256" key="7">
    <source>
        <dbReference type="ARBA" id="ARBA00022845"/>
    </source>
</evidence>
<evidence type="ECO:0000256" key="9">
    <source>
        <dbReference type="PIRNR" id="PIRNR017222"/>
    </source>
</evidence>
<evidence type="ECO:0000313" key="12">
    <source>
        <dbReference type="Proteomes" id="UP000694941"/>
    </source>
</evidence>
<protein>
    <recommendedName>
        <fullName evidence="3 9">Eukaryotic translation initiation factor 2A</fullName>
        <shortName evidence="9">eIF-2A</shortName>
    </recommendedName>
</protein>
<dbReference type="InterPro" id="IPR011387">
    <property type="entry name" value="TIF2A"/>
</dbReference>
<dbReference type="PIRSF" id="PIRSF017222">
    <property type="entry name" value="eIF2A"/>
    <property type="match status" value="1"/>
</dbReference>
<feature type="domain" description="Translation initiation factor beta propellor-like" evidence="11">
    <location>
        <begin position="216"/>
        <end position="411"/>
    </location>
</feature>
<reference evidence="13" key="1">
    <citation type="submission" date="2025-08" db="UniProtKB">
        <authorList>
            <consortium name="RefSeq"/>
        </authorList>
    </citation>
    <scope>IDENTIFICATION</scope>
    <source>
        <tissue evidence="13">Muscle</tissue>
    </source>
</reference>
<dbReference type="Pfam" id="PF08662">
    <property type="entry name" value="eIF2A"/>
    <property type="match status" value="1"/>
</dbReference>
<comment type="similarity">
    <text evidence="2 9">Belongs to the WD repeat EIF2A family.</text>
</comment>
<keyword evidence="6" id="KW-0677">Repeat</keyword>
<keyword evidence="5" id="KW-0853">WD repeat</keyword>
<dbReference type="InterPro" id="IPR013979">
    <property type="entry name" value="TIF_beta_prop-like"/>
</dbReference>
<dbReference type="PANTHER" id="PTHR13227:SF0">
    <property type="entry name" value="EUKARYOTIC TRANSLATION INITIATION FACTOR 2A"/>
    <property type="match status" value="1"/>
</dbReference>
<dbReference type="RefSeq" id="XP_013787900.1">
    <property type="nucleotide sequence ID" value="XM_013932446.2"/>
</dbReference>
<evidence type="ECO:0000259" key="11">
    <source>
        <dbReference type="Pfam" id="PF08662"/>
    </source>
</evidence>
<sequence length="567" mass="64124">MAASMPLISVRGSDGLHLTYGPPNYNEYETFEKDTSKICRVMAFSQDGKYFAWSNGSQVKVISLPSCSPVLQIAKPKTTCLQFSPTGDFIITWEPYSAIKENPRDNSNLHIWEVKSGTCLHSFIQKKQYLWYPQWSIDEKICARNVNNEVHFFENNVFTTITKKIFLQKVSEFSLAPGPPPYHIACYVPGSKGQPSFVRLYRYPPCEGNSSVIANKSFFKADKVEFNWNKKGTGLLLLTSTDVDKTGASYYGEQLLHYLGTSGDTSIVKLAKDGPIYSIDWSPRCNEFCVVYGFMPAKATIFNLKCEPVFDFGTGPRNAVYYNSHGNMLILAGFGNLRGNVEVWDMKAKKLVTQTQASDSTFLSWCPDGEHILTATTSPRLRVANGYRVWHYTGSLLFERRWDSDQELWEVCWQPCPFGTFPETEIKYTPVAGIETPQAQVTKQAYRPPALRGKPSTFKLHDDDEPPSNKKQSDQTIVPLSKSAQKNKKKKEAKKAKKEQEKVEERDENQPGNETSPVYTEADGTETTGDPEKDKKIRNIKKKLDQISKLKAKEQEGKTLELNQVTD</sequence>
<feature type="compositionally biased region" description="Basic and acidic residues" evidence="10">
    <location>
        <begin position="459"/>
        <end position="473"/>
    </location>
</feature>
<keyword evidence="4 9" id="KW-0396">Initiation factor</keyword>
<evidence type="ECO:0000256" key="3">
    <source>
        <dbReference type="ARBA" id="ARBA00013819"/>
    </source>
</evidence>
<feature type="compositionally biased region" description="Basic residues" evidence="10">
    <location>
        <begin position="485"/>
        <end position="497"/>
    </location>
</feature>
<evidence type="ECO:0000256" key="5">
    <source>
        <dbReference type="ARBA" id="ARBA00022574"/>
    </source>
</evidence>
<evidence type="ECO:0000256" key="6">
    <source>
        <dbReference type="ARBA" id="ARBA00022737"/>
    </source>
</evidence>
<dbReference type="Proteomes" id="UP000694941">
    <property type="component" value="Unplaced"/>
</dbReference>
<name>A0ABM1BSN6_LIMPO</name>
<feature type="region of interest" description="Disordered" evidence="10">
    <location>
        <begin position="439"/>
        <end position="538"/>
    </location>
</feature>
<feature type="compositionally biased region" description="Basic and acidic residues" evidence="10">
    <location>
        <begin position="498"/>
        <end position="509"/>
    </location>
</feature>
<keyword evidence="12" id="KW-1185">Reference proteome</keyword>
<evidence type="ECO:0000256" key="8">
    <source>
        <dbReference type="ARBA" id="ARBA00022917"/>
    </source>
</evidence>
<evidence type="ECO:0000256" key="2">
    <source>
        <dbReference type="ARBA" id="ARBA00009573"/>
    </source>
</evidence>
<proteinExistence type="inferred from homology"/>
<dbReference type="PANTHER" id="PTHR13227">
    <property type="entry name" value="EUKARYOTIC TRANSLATION INITIATION FACTOR 2A"/>
    <property type="match status" value="1"/>
</dbReference>